<protein>
    <submittedName>
        <fullName evidence="2">Transcriptional regulator, RpiR family</fullName>
    </submittedName>
</protein>
<dbReference type="InterPro" id="IPR009057">
    <property type="entry name" value="Homeodomain-like_sf"/>
</dbReference>
<sequence length="98" mass="11025">MAQDGILVAPRDIAELKMLVVSRTREFPEPLKCMLELSFRQPDTVAFSNASSLAANCQIAPSSISRMVKVLGYRSFRDFRQVYRDHVLALSRRSHGLG</sequence>
<feature type="domain" description="HTH rpiR-type" evidence="1">
    <location>
        <begin position="14"/>
        <end position="90"/>
    </location>
</feature>
<dbReference type="InterPro" id="IPR036388">
    <property type="entry name" value="WH-like_DNA-bd_sf"/>
</dbReference>
<dbReference type="EMBL" id="FMAG01000001">
    <property type="protein sequence ID" value="SCB15466.1"/>
    <property type="molecule type" value="Genomic_DNA"/>
</dbReference>
<dbReference type="SUPFAM" id="SSF46689">
    <property type="entry name" value="Homeodomain-like"/>
    <property type="match status" value="1"/>
</dbReference>
<dbReference type="InterPro" id="IPR000281">
    <property type="entry name" value="HTH_RpiR"/>
</dbReference>
<gene>
    <name evidence="2" type="ORF">GA0061103_2301</name>
</gene>
<dbReference type="OrthoDB" id="9814005at2"/>
<accession>A0A1C3UJ16</accession>
<evidence type="ECO:0000259" key="1">
    <source>
        <dbReference type="PROSITE" id="PS51071"/>
    </source>
</evidence>
<dbReference type="STRING" id="410764.GA0061103_2301"/>
<organism evidence="2 3">
    <name type="scientific">Rhizobium multihospitium</name>
    <dbReference type="NCBI Taxonomy" id="410764"/>
    <lineage>
        <taxon>Bacteria</taxon>
        <taxon>Pseudomonadati</taxon>
        <taxon>Pseudomonadota</taxon>
        <taxon>Alphaproteobacteria</taxon>
        <taxon>Hyphomicrobiales</taxon>
        <taxon>Rhizobiaceae</taxon>
        <taxon>Rhizobium/Agrobacterium group</taxon>
        <taxon>Rhizobium</taxon>
    </lineage>
</organism>
<dbReference type="Proteomes" id="UP000199101">
    <property type="component" value="Unassembled WGS sequence"/>
</dbReference>
<name>A0A1C3UJ16_9HYPH</name>
<dbReference type="PROSITE" id="PS51071">
    <property type="entry name" value="HTH_RPIR"/>
    <property type="match status" value="1"/>
</dbReference>
<evidence type="ECO:0000313" key="2">
    <source>
        <dbReference type="EMBL" id="SCB15466.1"/>
    </source>
</evidence>
<evidence type="ECO:0000313" key="3">
    <source>
        <dbReference type="Proteomes" id="UP000199101"/>
    </source>
</evidence>
<proteinExistence type="predicted"/>
<dbReference type="Gene3D" id="1.10.10.10">
    <property type="entry name" value="Winged helix-like DNA-binding domain superfamily/Winged helix DNA-binding domain"/>
    <property type="match status" value="1"/>
</dbReference>
<reference evidence="3" key="1">
    <citation type="submission" date="2016-08" db="EMBL/GenBank/DDBJ databases">
        <authorList>
            <person name="Varghese N."/>
            <person name="Submissions Spin"/>
        </authorList>
    </citation>
    <scope>NUCLEOTIDE SEQUENCE [LARGE SCALE GENOMIC DNA]</scope>
    <source>
        <strain evidence="3">HAMBI 2975</strain>
    </source>
</reference>
<dbReference type="RefSeq" id="WP_092708154.1">
    <property type="nucleotide sequence ID" value="NZ_FMAG01000001.1"/>
</dbReference>
<keyword evidence="3" id="KW-1185">Reference proteome</keyword>
<dbReference type="AlphaFoldDB" id="A0A1C3UJ16"/>
<dbReference type="GO" id="GO:0003700">
    <property type="term" value="F:DNA-binding transcription factor activity"/>
    <property type="evidence" value="ECO:0007669"/>
    <property type="project" value="InterPro"/>
</dbReference>